<proteinExistence type="predicted"/>
<feature type="transmembrane region" description="Helical" evidence="6">
    <location>
        <begin position="257"/>
        <end position="277"/>
    </location>
</feature>
<protein>
    <recommendedName>
        <fullName evidence="9">Polysaccharide biosynthesis protein C-terminal domain-containing protein</fullName>
    </recommendedName>
</protein>
<evidence type="ECO:0000256" key="3">
    <source>
        <dbReference type="ARBA" id="ARBA00022692"/>
    </source>
</evidence>
<evidence type="ECO:0000313" key="8">
    <source>
        <dbReference type="Proteomes" id="UP000288096"/>
    </source>
</evidence>
<feature type="transmembrane region" description="Helical" evidence="6">
    <location>
        <begin position="114"/>
        <end position="134"/>
    </location>
</feature>
<evidence type="ECO:0000256" key="6">
    <source>
        <dbReference type="SAM" id="Phobius"/>
    </source>
</evidence>
<organism evidence="7 8">
    <name type="scientific">Desulfonema ishimotonii</name>
    <dbReference type="NCBI Taxonomy" id="45657"/>
    <lineage>
        <taxon>Bacteria</taxon>
        <taxon>Pseudomonadati</taxon>
        <taxon>Thermodesulfobacteriota</taxon>
        <taxon>Desulfobacteria</taxon>
        <taxon>Desulfobacterales</taxon>
        <taxon>Desulfococcaceae</taxon>
        <taxon>Desulfonema</taxon>
    </lineage>
</organism>
<evidence type="ECO:0000313" key="7">
    <source>
        <dbReference type="EMBL" id="GBC59254.1"/>
    </source>
</evidence>
<keyword evidence="2" id="KW-1003">Cell membrane</keyword>
<keyword evidence="8" id="KW-1185">Reference proteome</keyword>
<comment type="subcellular location">
    <subcellularLocation>
        <location evidence="1">Cell membrane</location>
        <topology evidence="1">Multi-pass membrane protein</topology>
    </subcellularLocation>
</comment>
<dbReference type="InterPro" id="IPR002797">
    <property type="entry name" value="Polysacc_synth"/>
</dbReference>
<dbReference type="GO" id="GO:0005886">
    <property type="term" value="C:plasma membrane"/>
    <property type="evidence" value="ECO:0007669"/>
    <property type="project" value="UniProtKB-SubCell"/>
</dbReference>
<evidence type="ECO:0000256" key="2">
    <source>
        <dbReference type="ARBA" id="ARBA00022475"/>
    </source>
</evidence>
<feature type="transmembrane region" description="Helical" evidence="6">
    <location>
        <begin position="345"/>
        <end position="363"/>
    </location>
</feature>
<comment type="caution">
    <text evidence="7">The sequence shown here is derived from an EMBL/GenBank/DDBJ whole genome shotgun (WGS) entry which is preliminary data.</text>
</comment>
<evidence type="ECO:0000256" key="1">
    <source>
        <dbReference type="ARBA" id="ARBA00004651"/>
    </source>
</evidence>
<evidence type="ECO:0000256" key="4">
    <source>
        <dbReference type="ARBA" id="ARBA00022989"/>
    </source>
</evidence>
<sequence length="439" mass="49986">MYAAKVLGKTEFGVYNHYVLVYSTISGFLTAGTQKSLITFINADREQNKPLFIRLLLTFAFFLFLTSLLIFYIGRYFYSLSTCLALIAVVPNVFVMLAGLVYRSGLNAKGEVAIQMTVSLSNSLLTILLLILWASQYAPILADFLSLLIPSLIVFYILSKSRENSSLFILPSDPKLSLFWKTTGPLWIAGILSHININARQLLVDWYLGVDNLAILSFVVAVFTMIQRPIEMIQRAVLPVLTINKEWEGEEKKLMSINLLIFPLLAICIFVCYTTFLELGNYHAYKNTLPHMLILGVGLPIGSIEFIFVAMCIAVGRQDIHKNVMFLSIFINLPLYYLFIVKWGLLGAFCSYSLYSIVYGLILGFKLRHIFKDQIIFACAKLTRCMIVYLFCLVWIYKYPDTFYTFGAILFFVLGTRGFGLWDRTKLKEVYRIMKKGGV</sequence>
<feature type="transmembrane region" description="Helical" evidence="6">
    <location>
        <begin position="375"/>
        <end position="397"/>
    </location>
</feature>
<reference evidence="8" key="2">
    <citation type="submission" date="2019-01" db="EMBL/GenBank/DDBJ databases">
        <title>Genome sequence of Desulfonema ishimotonii strain Tokyo 01.</title>
        <authorList>
            <person name="Fukui M."/>
        </authorList>
    </citation>
    <scope>NUCLEOTIDE SEQUENCE [LARGE SCALE GENOMIC DNA]</scope>
    <source>
        <strain evidence="8">Tokyo 01</strain>
    </source>
</reference>
<feature type="transmembrane region" description="Helical" evidence="6">
    <location>
        <begin position="289"/>
        <end position="316"/>
    </location>
</feature>
<feature type="transmembrane region" description="Helical" evidence="6">
    <location>
        <begin position="140"/>
        <end position="158"/>
    </location>
</feature>
<dbReference type="Pfam" id="PF01943">
    <property type="entry name" value="Polysacc_synt"/>
    <property type="match status" value="1"/>
</dbReference>
<feature type="transmembrane region" description="Helical" evidence="6">
    <location>
        <begin position="403"/>
        <end position="422"/>
    </location>
</feature>
<name>A0A401FQJ1_9BACT</name>
<dbReference type="Proteomes" id="UP000288096">
    <property type="component" value="Unassembled WGS sequence"/>
</dbReference>
<feature type="transmembrane region" description="Helical" evidence="6">
    <location>
        <begin position="323"/>
        <end position="339"/>
    </location>
</feature>
<feature type="transmembrane region" description="Helical" evidence="6">
    <location>
        <begin position="207"/>
        <end position="226"/>
    </location>
</feature>
<feature type="transmembrane region" description="Helical" evidence="6">
    <location>
        <begin position="51"/>
        <end position="73"/>
    </location>
</feature>
<keyword evidence="4 6" id="KW-1133">Transmembrane helix</keyword>
<evidence type="ECO:0008006" key="9">
    <source>
        <dbReference type="Google" id="ProtNLM"/>
    </source>
</evidence>
<dbReference type="EMBL" id="BEXT01000001">
    <property type="protein sequence ID" value="GBC59254.1"/>
    <property type="molecule type" value="Genomic_DNA"/>
</dbReference>
<dbReference type="PANTHER" id="PTHR30250:SF11">
    <property type="entry name" value="O-ANTIGEN TRANSPORTER-RELATED"/>
    <property type="match status" value="1"/>
</dbReference>
<keyword evidence="5 6" id="KW-0472">Membrane</keyword>
<dbReference type="InterPro" id="IPR050833">
    <property type="entry name" value="Poly_Biosynth_Transport"/>
</dbReference>
<dbReference type="PANTHER" id="PTHR30250">
    <property type="entry name" value="PST FAMILY PREDICTED COLANIC ACID TRANSPORTER"/>
    <property type="match status" value="1"/>
</dbReference>
<feature type="transmembrane region" description="Helical" evidence="6">
    <location>
        <begin position="79"/>
        <end position="102"/>
    </location>
</feature>
<dbReference type="AlphaFoldDB" id="A0A401FQJ1"/>
<keyword evidence="3 6" id="KW-0812">Transmembrane</keyword>
<feature type="transmembrane region" description="Helical" evidence="6">
    <location>
        <begin position="12"/>
        <end position="31"/>
    </location>
</feature>
<gene>
    <name evidence="7" type="ORF">DENIS_0190</name>
</gene>
<reference evidence="8" key="1">
    <citation type="submission" date="2017-11" db="EMBL/GenBank/DDBJ databases">
        <authorList>
            <person name="Watanabe M."/>
            <person name="Kojima H."/>
        </authorList>
    </citation>
    <scope>NUCLEOTIDE SEQUENCE [LARGE SCALE GENOMIC DNA]</scope>
    <source>
        <strain evidence="8">Tokyo 01</strain>
    </source>
</reference>
<evidence type="ECO:0000256" key="5">
    <source>
        <dbReference type="ARBA" id="ARBA00023136"/>
    </source>
</evidence>
<accession>A0A401FQJ1</accession>